<comment type="caution">
    <text evidence="1">The sequence shown here is derived from an EMBL/GenBank/DDBJ whole genome shotgun (WGS) entry which is preliminary data.</text>
</comment>
<proteinExistence type="predicted"/>
<gene>
    <name evidence="1" type="ORF">S01H1_00113</name>
</gene>
<feature type="non-terminal residue" evidence="1">
    <location>
        <position position="34"/>
    </location>
</feature>
<accession>X0T3E7</accession>
<reference evidence="1" key="1">
    <citation type="journal article" date="2014" name="Front. Microbiol.">
        <title>High frequency of phylogenetically diverse reductive dehalogenase-homologous genes in deep subseafloor sedimentary metagenomes.</title>
        <authorList>
            <person name="Kawai M."/>
            <person name="Futagami T."/>
            <person name="Toyoda A."/>
            <person name="Takaki Y."/>
            <person name="Nishi S."/>
            <person name="Hori S."/>
            <person name="Arai W."/>
            <person name="Tsubouchi T."/>
            <person name="Morono Y."/>
            <person name="Uchiyama I."/>
            <person name="Ito T."/>
            <person name="Fujiyama A."/>
            <person name="Inagaki F."/>
            <person name="Takami H."/>
        </authorList>
    </citation>
    <scope>NUCLEOTIDE SEQUENCE</scope>
    <source>
        <strain evidence="1">Expedition CK06-06</strain>
    </source>
</reference>
<organism evidence="1">
    <name type="scientific">marine sediment metagenome</name>
    <dbReference type="NCBI Taxonomy" id="412755"/>
    <lineage>
        <taxon>unclassified sequences</taxon>
        <taxon>metagenomes</taxon>
        <taxon>ecological metagenomes</taxon>
    </lineage>
</organism>
<dbReference type="AlphaFoldDB" id="X0T3E7"/>
<protein>
    <submittedName>
        <fullName evidence="1">Uncharacterized protein</fullName>
    </submittedName>
</protein>
<sequence length="34" mass="4101">MLDNKGFDKWAGEYDASIKRHSERYPFEGYYNVL</sequence>
<evidence type="ECO:0000313" key="1">
    <source>
        <dbReference type="EMBL" id="GAF70560.1"/>
    </source>
</evidence>
<dbReference type="EMBL" id="BARS01000032">
    <property type="protein sequence ID" value="GAF70560.1"/>
    <property type="molecule type" value="Genomic_DNA"/>
</dbReference>
<name>X0T3E7_9ZZZZ</name>